<comment type="subcellular location">
    <subcellularLocation>
        <location evidence="1">Cell envelope</location>
    </subcellularLocation>
</comment>
<evidence type="ECO:0000256" key="1">
    <source>
        <dbReference type="ARBA" id="ARBA00004196"/>
    </source>
</evidence>
<feature type="transmembrane region" description="Helical" evidence="2">
    <location>
        <begin position="1080"/>
        <end position="1098"/>
    </location>
</feature>
<comment type="caution">
    <text evidence="3">The sequence shown here is derived from an EMBL/GenBank/DDBJ whole genome shotgun (WGS) entry which is preliminary data.</text>
</comment>
<dbReference type="NCBIfam" id="TIGR02543">
    <property type="entry name" value="List_Bact_rpt"/>
    <property type="match status" value="2"/>
</dbReference>
<keyword evidence="2" id="KW-1133">Transmembrane helix</keyword>
<dbReference type="EMBL" id="QEEX01000001">
    <property type="protein sequence ID" value="PWB97625.1"/>
    <property type="molecule type" value="Genomic_DNA"/>
</dbReference>
<evidence type="ECO:0000313" key="3">
    <source>
        <dbReference type="EMBL" id="PWB97625.1"/>
    </source>
</evidence>
<dbReference type="Gene3D" id="2.60.40.4270">
    <property type="entry name" value="Listeria-Bacteroides repeat domain"/>
    <property type="match status" value="7"/>
</dbReference>
<keyword evidence="4" id="KW-1185">Reference proteome</keyword>
<dbReference type="Pfam" id="PF09479">
    <property type="entry name" value="Flg_new"/>
    <property type="match status" value="7"/>
</dbReference>
<evidence type="ECO:0008006" key="5">
    <source>
        <dbReference type="Google" id="ProtNLM"/>
    </source>
</evidence>
<dbReference type="Proteomes" id="UP000244978">
    <property type="component" value="Unassembled WGS sequence"/>
</dbReference>
<sequence length="1105" mass="111371">MHFSRSLPMAAPARRIHVRRASAIFLAATLSALLALGGVVAGPAQPAAAANPTTFADLQTAFTAGGAVTLGGDITQSGGGLVVPSGTSVTLNLGGRTLNVTGVLGQNGNSNGSAGIAVEGGASLTVVGPGTLYAKGGAGSAGIGGRVGAAIGSITINSGTVTATGGEYGAGIGTGDAGQAPAGTRITIAGGTVTAATTSVGAAAIGGGENGAMPDITISGGTVNTEIFSGVGIGAGYRGAADRTITISGGTVNTYGSACFAAIGTSIYNWNNPDCVPDSKFVNIIIGAGATVNVSVGYPAAHWNPTIGFANSAGTGTFTNSGTLIVGSHVLRIPGNATATNTGTIRGAVDGSLAGNDFVLTFDAWGGHSAPSPLRVTAPTLNAAQVAVPSAPIREGYTFEGWWSSRTAGSKLTTTTALSTSTWYARWSGPGHPITFDPAGGVEIPSISVESGQTFTPPTTTRANYTFAGWFTAVSGGTEWTAATPVTGPTTLYAHWALTTYTVSFDTGTGGSAVPSQTVTHGATAAVPVDLPTRLGHTFGGWFTTSGGASVWNASTPVTSDTTVFALWTADTYTVSFDTGPGASTVSSKTVAHGSTVSLPAAPARSGYRFWGWVTTSGGTTEWSRTAPVTGPMTLYARWVINTYTVSFDSNDGIAVASQTVAHGDSAAVPTPPTRTGYSFAGWMTSAAGSTAWDATAAVTSDVTVYARWTVNSYTVTFDTGAGGSFEPSQTIVYGGRASVPSDAPIRSHHSFVGWFTAASGGSAWDDSAVVTGNVTVYARWLIDSYVVSFDAQGGSAVASQTIGHGQAATVPAVPTRAGYAFAGWFTTPTGGAEWADSAPVTAALTVYAGWDALVPTTVSVSIEDDLVAIPAGRSVTIFGTVTPTTAVGTIELFEDGVSIGSGAVVGGGYQINTFALAGGNYVYTAVFTPGEPRFVSSTSAPVDLVVNPLRPRFPAPATDTDGLLDEIDANGWPVHPLPGGLDSVLGKNVPWTNPLDSFADVYVYSTAQWLGTYAVVGGKVDSGYWAFMPTLTPGPHHLVFVGQTSRTVSVYEFSVPAPAVAALPPVTPVALASTGIEPAPWASLGLVLLLLGAGLVARRRVRSA</sequence>
<dbReference type="InterPro" id="IPR013378">
    <property type="entry name" value="InlB-like_B-rpt"/>
</dbReference>
<proteinExistence type="predicted"/>
<dbReference type="GO" id="GO:0030313">
    <property type="term" value="C:cell envelope"/>
    <property type="evidence" value="ECO:0007669"/>
    <property type="project" value="UniProtKB-SubCell"/>
</dbReference>
<dbReference type="AlphaFoldDB" id="A0A2U1T171"/>
<reference evidence="4" key="1">
    <citation type="submission" date="2018-04" db="EMBL/GenBank/DDBJ databases">
        <authorList>
            <person name="Liu S."/>
            <person name="Wang Z."/>
            <person name="Li J."/>
        </authorList>
    </citation>
    <scope>NUCLEOTIDE SEQUENCE [LARGE SCALE GENOMIC DNA]</scope>
    <source>
        <strain evidence="4">S1194</strain>
    </source>
</reference>
<keyword evidence="2" id="KW-0812">Transmembrane</keyword>
<accession>A0A2U1T171</accession>
<evidence type="ECO:0000313" key="4">
    <source>
        <dbReference type="Proteomes" id="UP000244978"/>
    </source>
</evidence>
<evidence type="ECO:0000256" key="2">
    <source>
        <dbReference type="SAM" id="Phobius"/>
    </source>
</evidence>
<keyword evidence="2" id="KW-0472">Membrane</keyword>
<name>A0A2U1T171_9MICO</name>
<organism evidence="3 4">
    <name type="scientific">Homoserinimonas hongtaonis</name>
    <dbReference type="NCBI Taxonomy" id="2079791"/>
    <lineage>
        <taxon>Bacteria</taxon>
        <taxon>Bacillati</taxon>
        <taxon>Actinomycetota</taxon>
        <taxon>Actinomycetes</taxon>
        <taxon>Micrococcales</taxon>
        <taxon>Microbacteriaceae</taxon>
        <taxon>Homoserinimonas</taxon>
    </lineage>
</organism>
<dbReference type="InterPro" id="IPR042229">
    <property type="entry name" value="Listeria/Bacterioides_rpt_sf"/>
</dbReference>
<protein>
    <recommendedName>
        <fullName evidence="5">Bacterial Ig-like domain-containing protein</fullName>
    </recommendedName>
</protein>
<gene>
    <name evidence="3" type="ORF">DF220_07135</name>
</gene>